<dbReference type="CDD" id="cd11454">
    <property type="entry name" value="bHLH_AtIND_like"/>
    <property type="match status" value="1"/>
</dbReference>
<dbReference type="InterPro" id="IPR036638">
    <property type="entry name" value="HLH_DNA-bd_sf"/>
</dbReference>
<reference evidence="8 9" key="1">
    <citation type="journal article" date="2018" name="Mol. Plant">
        <title>The genome of Artemisia annua provides insight into the evolution of Asteraceae family and artemisinin biosynthesis.</title>
        <authorList>
            <person name="Shen Q."/>
            <person name="Zhang L."/>
            <person name="Liao Z."/>
            <person name="Wang S."/>
            <person name="Yan T."/>
            <person name="Shi P."/>
            <person name="Liu M."/>
            <person name="Fu X."/>
            <person name="Pan Q."/>
            <person name="Wang Y."/>
            <person name="Lv Z."/>
            <person name="Lu X."/>
            <person name="Zhang F."/>
            <person name="Jiang W."/>
            <person name="Ma Y."/>
            <person name="Chen M."/>
            <person name="Hao X."/>
            <person name="Li L."/>
            <person name="Tang Y."/>
            <person name="Lv G."/>
            <person name="Zhou Y."/>
            <person name="Sun X."/>
            <person name="Brodelius P.E."/>
            <person name="Rose J.K.C."/>
            <person name="Tang K."/>
        </authorList>
    </citation>
    <scope>NUCLEOTIDE SEQUENCE [LARGE SCALE GENOMIC DNA]</scope>
    <source>
        <strain evidence="9">cv. Huhao1</strain>
        <tissue evidence="8">Leaf</tissue>
    </source>
</reference>
<evidence type="ECO:0000313" key="9">
    <source>
        <dbReference type="Proteomes" id="UP000245207"/>
    </source>
</evidence>
<evidence type="ECO:0000313" key="8">
    <source>
        <dbReference type="EMBL" id="PWA61486.1"/>
    </source>
</evidence>
<keyword evidence="2" id="KW-0805">Transcription regulation</keyword>
<dbReference type="PANTHER" id="PTHR16223:SF274">
    <property type="entry name" value="TRANSCRIPTION FACTOR BHLH84"/>
    <property type="match status" value="1"/>
</dbReference>
<dbReference type="GO" id="GO:0048766">
    <property type="term" value="P:root hair initiation"/>
    <property type="evidence" value="ECO:0007669"/>
    <property type="project" value="UniProtKB-ARBA"/>
</dbReference>
<dbReference type="SMART" id="SM00353">
    <property type="entry name" value="HLH"/>
    <property type="match status" value="1"/>
</dbReference>
<proteinExistence type="predicted"/>
<dbReference type="EMBL" id="PKPP01005091">
    <property type="protein sequence ID" value="PWA61486.1"/>
    <property type="molecule type" value="Genomic_DNA"/>
</dbReference>
<dbReference type="InterPro" id="IPR045843">
    <property type="entry name" value="IND-like"/>
</dbReference>
<dbReference type="GO" id="GO:0000978">
    <property type="term" value="F:RNA polymerase II cis-regulatory region sequence-specific DNA binding"/>
    <property type="evidence" value="ECO:0007669"/>
    <property type="project" value="TreeGrafter"/>
</dbReference>
<evidence type="ECO:0000259" key="7">
    <source>
        <dbReference type="PROSITE" id="PS50888"/>
    </source>
</evidence>
<keyword evidence="3" id="KW-0238">DNA-binding</keyword>
<keyword evidence="5" id="KW-0539">Nucleus</keyword>
<feature type="region of interest" description="Disordered" evidence="6">
    <location>
        <begin position="74"/>
        <end position="93"/>
    </location>
</feature>
<organism evidence="8 9">
    <name type="scientific">Artemisia annua</name>
    <name type="common">Sweet wormwood</name>
    <dbReference type="NCBI Taxonomy" id="35608"/>
    <lineage>
        <taxon>Eukaryota</taxon>
        <taxon>Viridiplantae</taxon>
        <taxon>Streptophyta</taxon>
        <taxon>Embryophyta</taxon>
        <taxon>Tracheophyta</taxon>
        <taxon>Spermatophyta</taxon>
        <taxon>Magnoliopsida</taxon>
        <taxon>eudicotyledons</taxon>
        <taxon>Gunneridae</taxon>
        <taxon>Pentapetalae</taxon>
        <taxon>asterids</taxon>
        <taxon>campanulids</taxon>
        <taxon>Asterales</taxon>
        <taxon>Asteraceae</taxon>
        <taxon>Asteroideae</taxon>
        <taxon>Anthemideae</taxon>
        <taxon>Artemisiinae</taxon>
        <taxon>Artemisia</taxon>
    </lineage>
</organism>
<dbReference type="Gene3D" id="4.10.280.10">
    <property type="entry name" value="Helix-loop-helix DNA-binding domain"/>
    <property type="match status" value="1"/>
</dbReference>
<evidence type="ECO:0000256" key="1">
    <source>
        <dbReference type="ARBA" id="ARBA00004123"/>
    </source>
</evidence>
<dbReference type="AlphaFoldDB" id="A0A2U1MJT3"/>
<gene>
    <name evidence="8" type="ORF">CTI12_AA372610</name>
</gene>
<keyword evidence="4" id="KW-0804">Transcription</keyword>
<evidence type="ECO:0000256" key="5">
    <source>
        <dbReference type="ARBA" id="ARBA00023242"/>
    </source>
</evidence>
<dbReference type="GO" id="GO:0005634">
    <property type="term" value="C:nucleus"/>
    <property type="evidence" value="ECO:0007669"/>
    <property type="project" value="UniProtKB-SubCell"/>
</dbReference>
<dbReference type="PANTHER" id="PTHR16223">
    <property type="entry name" value="TRANSCRIPTION FACTOR BHLH83-RELATED"/>
    <property type="match status" value="1"/>
</dbReference>
<dbReference type="FunFam" id="4.10.280.10:FF:000022">
    <property type="entry name" value="Basic helix-loop-helix transcription factor"/>
    <property type="match status" value="1"/>
</dbReference>
<dbReference type="Proteomes" id="UP000245207">
    <property type="component" value="Unassembled WGS sequence"/>
</dbReference>
<protein>
    <submittedName>
        <fullName evidence="8">Myc-type, basic helix-loop-helix (BHLH) domain-containing protein</fullName>
    </submittedName>
</protein>
<evidence type="ECO:0000256" key="6">
    <source>
        <dbReference type="SAM" id="MobiDB-lite"/>
    </source>
</evidence>
<dbReference type="Pfam" id="PF00010">
    <property type="entry name" value="HLH"/>
    <property type="match status" value="1"/>
</dbReference>
<evidence type="ECO:0000256" key="2">
    <source>
        <dbReference type="ARBA" id="ARBA00023015"/>
    </source>
</evidence>
<evidence type="ECO:0000256" key="4">
    <source>
        <dbReference type="ARBA" id="ARBA00023163"/>
    </source>
</evidence>
<dbReference type="PROSITE" id="PS50888">
    <property type="entry name" value="BHLH"/>
    <property type="match status" value="1"/>
</dbReference>
<dbReference type="InterPro" id="IPR011598">
    <property type="entry name" value="bHLH_dom"/>
</dbReference>
<feature type="domain" description="BHLH" evidence="7">
    <location>
        <begin position="188"/>
        <end position="237"/>
    </location>
</feature>
<sequence length="272" mass="30533">MESMSTLLGEWNSFSGVNVSEEAYFMSQLLENFPRSDESENISPFEAPPSTFWPSHELTMSLDEVEETSVYLSDNTNSNPHCLSQDHNSSDGSSLIIPTSSGAGYPPIDCLREGSDNMVPKHTKNNKLFASSRKRSASMSDVHENKEMIKFYASDDDSNWSRESSISPREKEVAIPNSNGKTKASRGSATDPQSVYARKRRERINERLRILQKLVPNGTKVDISTMLEEAVQYVKFLQLQIKLLSSDDMWMYAPIAYNGMDIGLDITIPSPR</sequence>
<name>A0A2U1MJT3_ARTAN</name>
<comment type="subcellular location">
    <subcellularLocation>
        <location evidence="1">Nucleus</location>
    </subcellularLocation>
</comment>
<dbReference type="STRING" id="35608.A0A2U1MJT3"/>
<dbReference type="OrthoDB" id="651283at2759"/>
<feature type="region of interest" description="Disordered" evidence="6">
    <location>
        <begin position="157"/>
        <end position="193"/>
    </location>
</feature>
<comment type="caution">
    <text evidence="8">The sequence shown here is derived from an EMBL/GenBank/DDBJ whole genome shotgun (WGS) entry which is preliminary data.</text>
</comment>
<dbReference type="GO" id="GO:0000981">
    <property type="term" value="F:DNA-binding transcription factor activity, RNA polymerase II-specific"/>
    <property type="evidence" value="ECO:0007669"/>
    <property type="project" value="TreeGrafter"/>
</dbReference>
<dbReference type="GO" id="GO:0046983">
    <property type="term" value="F:protein dimerization activity"/>
    <property type="evidence" value="ECO:0007669"/>
    <property type="project" value="InterPro"/>
</dbReference>
<accession>A0A2U1MJT3</accession>
<feature type="compositionally biased region" description="Polar residues" evidence="6">
    <location>
        <begin position="176"/>
        <end position="193"/>
    </location>
</feature>
<keyword evidence="9" id="KW-1185">Reference proteome</keyword>
<dbReference type="SUPFAM" id="SSF47459">
    <property type="entry name" value="HLH, helix-loop-helix DNA-binding domain"/>
    <property type="match status" value="1"/>
</dbReference>
<evidence type="ECO:0000256" key="3">
    <source>
        <dbReference type="ARBA" id="ARBA00023125"/>
    </source>
</evidence>